<feature type="domain" description="HTH cro/C1-type" evidence="2">
    <location>
        <begin position="23"/>
        <end position="66"/>
    </location>
</feature>
<sequence>MTAHHSIRAVHPGEVLREDVLPAVKLSKAAIARALGISRQHLYDILNERQPVSAEMAVRFGKLLGNGPRLWINLQRNYDLAVAESRVDVSGIPTLEAETD</sequence>
<evidence type="ECO:0000313" key="3">
    <source>
        <dbReference type="EMBL" id="PJK29053.1"/>
    </source>
</evidence>
<dbReference type="Pfam" id="PF01381">
    <property type="entry name" value="HTH_3"/>
    <property type="match status" value="1"/>
</dbReference>
<evidence type="ECO:0000259" key="2">
    <source>
        <dbReference type="Pfam" id="PF01381"/>
    </source>
</evidence>
<evidence type="ECO:0000256" key="1">
    <source>
        <dbReference type="ARBA" id="ARBA00023125"/>
    </source>
</evidence>
<dbReference type="EMBL" id="PHIG01000037">
    <property type="protein sequence ID" value="PJK29053.1"/>
    <property type="molecule type" value="Genomic_DNA"/>
</dbReference>
<protein>
    <submittedName>
        <fullName evidence="3">Addiction module antidote protein, HigA family</fullName>
    </submittedName>
</protein>
<dbReference type="AlphaFoldDB" id="A0A2M9G025"/>
<keyword evidence="1" id="KW-0238">DNA-binding</keyword>
<dbReference type="InterPro" id="IPR010982">
    <property type="entry name" value="Lambda_DNA-bd_dom_sf"/>
</dbReference>
<gene>
    <name evidence="3" type="primary">higA</name>
    <name evidence="3" type="ORF">CVT23_14135</name>
</gene>
<dbReference type="InterPro" id="IPR001387">
    <property type="entry name" value="Cro/C1-type_HTH"/>
</dbReference>
<dbReference type="NCBIfam" id="TIGR02607">
    <property type="entry name" value="antidote_HigA"/>
    <property type="match status" value="1"/>
</dbReference>
<proteinExistence type="predicted"/>
<keyword evidence="4" id="KW-1185">Reference proteome</keyword>
<dbReference type="GO" id="GO:0003677">
    <property type="term" value="F:DNA binding"/>
    <property type="evidence" value="ECO:0007669"/>
    <property type="project" value="UniProtKB-KW"/>
</dbReference>
<dbReference type="OrthoDB" id="3174593at2"/>
<dbReference type="InterPro" id="IPR013430">
    <property type="entry name" value="Toxin_antidote_HigA"/>
</dbReference>
<dbReference type="Proteomes" id="UP000229498">
    <property type="component" value="Unassembled WGS sequence"/>
</dbReference>
<comment type="caution">
    <text evidence="3">The sequence shown here is derived from an EMBL/GenBank/DDBJ whole genome shotgun (WGS) entry which is preliminary data.</text>
</comment>
<dbReference type="RefSeq" id="WP_109794058.1">
    <property type="nucleotide sequence ID" value="NZ_PHIG01000037.1"/>
</dbReference>
<reference evidence="3 4" key="1">
    <citation type="submission" date="2017-11" db="EMBL/GenBank/DDBJ databases">
        <title>Draft genome sequence of Rhizobiales bacterium SY3-13.</title>
        <authorList>
            <person name="Sun C."/>
        </authorList>
    </citation>
    <scope>NUCLEOTIDE SEQUENCE [LARGE SCALE GENOMIC DNA]</scope>
    <source>
        <strain evidence="3 4">SY3-13</strain>
    </source>
</reference>
<evidence type="ECO:0000313" key="4">
    <source>
        <dbReference type="Proteomes" id="UP000229498"/>
    </source>
</evidence>
<dbReference type="PANTHER" id="PTHR36924:SF1">
    <property type="entry name" value="ANTITOXIN HIGA-1"/>
    <property type="match status" value="1"/>
</dbReference>
<dbReference type="PANTHER" id="PTHR36924">
    <property type="entry name" value="ANTITOXIN HIGA-1"/>
    <property type="match status" value="1"/>
</dbReference>
<dbReference type="Gene3D" id="1.10.260.40">
    <property type="entry name" value="lambda repressor-like DNA-binding domains"/>
    <property type="match status" value="1"/>
</dbReference>
<organism evidence="3 4">
    <name type="scientific">Minwuia thermotolerans</name>
    <dbReference type="NCBI Taxonomy" id="2056226"/>
    <lineage>
        <taxon>Bacteria</taxon>
        <taxon>Pseudomonadati</taxon>
        <taxon>Pseudomonadota</taxon>
        <taxon>Alphaproteobacteria</taxon>
        <taxon>Minwuiales</taxon>
        <taxon>Minwuiaceae</taxon>
        <taxon>Minwuia</taxon>
    </lineage>
</organism>
<name>A0A2M9G025_9PROT</name>
<accession>A0A2M9G025</accession>
<dbReference type="SUPFAM" id="SSF47413">
    <property type="entry name" value="lambda repressor-like DNA-binding domains"/>
    <property type="match status" value="1"/>
</dbReference>